<keyword evidence="7" id="KW-1185">Reference proteome</keyword>
<dbReference type="RefSeq" id="WP_313874036.1">
    <property type="nucleotide sequence ID" value="NZ_JAVBIK010000001.1"/>
</dbReference>
<keyword evidence="4" id="KW-0418">Kinase</keyword>
<dbReference type="Gene3D" id="1.10.287.130">
    <property type="match status" value="1"/>
</dbReference>
<dbReference type="Proteomes" id="UP001321700">
    <property type="component" value="Unassembled WGS sequence"/>
</dbReference>
<accession>A0ABU3KLM2</accession>
<dbReference type="GO" id="GO:0005524">
    <property type="term" value="F:ATP binding"/>
    <property type="evidence" value="ECO:0007669"/>
    <property type="project" value="UniProtKB-KW"/>
</dbReference>
<dbReference type="InterPro" id="IPR005467">
    <property type="entry name" value="His_kinase_dom"/>
</dbReference>
<evidence type="ECO:0000256" key="2">
    <source>
        <dbReference type="ARBA" id="ARBA00012438"/>
    </source>
</evidence>
<evidence type="ECO:0000313" key="6">
    <source>
        <dbReference type="EMBL" id="MDT7518263.1"/>
    </source>
</evidence>
<dbReference type="InterPro" id="IPR036097">
    <property type="entry name" value="HisK_dim/P_sf"/>
</dbReference>
<keyword evidence="3" id="KW-0808">Transferase</keyword>
<evidence type="ECO:0000256" key="1">
    <source>
        <dbReference type="ARBA" id="ARBA00000085"/>
    </source>
</evidence>
<dbReference type="Pfam" id="PF02518">
    <property type="entry name" value="HATPase_c"/>
    <property type="match status" value="1"/>
</dbReference>
<dbReference type="EC" id="2.7.13.3" evidence="2"/>
<name>A0ABU3KLM2_9BURK</name>
<sequence>MAEPLSHQDLQQRVDALQAELAASRASLQEFTYAVSHDLRAPLRHLVSFAQLLEEEAGSQLQGESADFLRTISASARHMGELLDALTGLSRIDGLPVQWSDVALEPVLRDAWAEVQATDPARQVSVTCSVPAGVVLSTDPQLLRQAVLQVLGNAFKFAARTPQPQVQVTVDLEPSGDLVCRVADNGAGFNPAMHDKLFKVFGRLHTAKQFPGLGVGLLTAQRLLHKVGARVSLTAIAPCGAVAEIRFQGAKESPV</sequence>
<dbReference type="SUPFAM" id="SSF47384">
    <property type="entry name" value="Homodimeric domain of signal transducing histidine kinase"/>
    <property type="match status" value="1"/>
</dbReference>
<dbReference type="SUPFAM" id="SSF55874">
    <property type="entry name" value="ATPase domain of HSP90 chaperone/DNA topoisomerase II/histidine kinase"/>
    <property type="match status" value="1"/>
</dbReference>
<gene>
    <name evidence="6" type="ORF">RAE19_05875</name>
</gene>
<evidence type="ECO:0000313" key="7">
    <source>
        <dbReference type="Proteomes" id="UP001321700"/>
    </source>
</evidence>
<dbReference type="Gene3D" id="3.30.565.10">
    <property type="entry name" value="Histidine kinase-like ATPase, C-terminal domain"/>
    <property type="match status" value="1"/>
</dbReference>
<organism evidence="6 7">
    <name type="scientific">Rhodoferax potami</name>
    <dbReference type="NCBI Taxonomy" id="3068338"/>
    <lineage>
        <taxon>Bacteria</taxon>
        <taxon>Pseudomonadati</taxon>
        <taxon>Pseudomonadota</taxon>
        <taxon>Betaproteobacteria</taxon>
        <taxon>Burkholderiales</taxon>
        <taxon>Comamonadaceae</taxon>
        <taxon>Rhodoferax</taxon>
    </lineage>
</organism>
<dbReference type="EMBL" id="JAVBIK010000001">
    <property type="protein sequence ID" value="MDT7518263.1"/>
    <property type="molecule type" value="Genomic_DNA"/>
</dbReference>
<proteinExistence type="predicted"/>
<evidence type="ECO:0000256" key="3">
    <source>
        <dbReference type="ARBA" id="ARBA00022679"/>
    </source>
</evidence>
<dbReference type="InterPro" id="IPR003661">
    <property type="entry name" value="HisK_dim/P_dom"/>
</dbReference>
<reference evidence="6 7" key="1">
    <citation type="submission" date="2023-08" db="EMBL/GenBank/DDBJ databases">
        <title>Rhodoferax potami sp. nov. and Rhodoferax mekongensis sp. nov., isolated from the Mekong River in Thailand.</title>
        <authorList>
            <person name="Kitikhun S."/>
            <person name="Charoenyingcharoen P."/>
            <person name="Siriarchawattana P."/>
            <person name="Likhitrattanapisal S."/>
            <person name="Nilsakha T."/>
            <person name="Chanpet A."/>
            <person name="Rattanawaree P."/>
            <person name="Ingsriswang S."/>
        </authorList>
    </citation>
    <scope>NUCLEOTIDE SEQUENCE [LARGE SCALE GENOMIC DNA]</scope>
    <source>
        <strain evidence="6 7">TBRC 17660</strain>
    </source>
</reference>
<dbReference type="PROSITE" id="PS50109">
    <property type="entry name" value="HIS_KIN"/>
    <property type="match status" value="1"/>
</dbReference>
<feature type="domain" description="Histidine kinase" evidence="5">
    <location>
        <begin position="34"/>
        <end position="251"/>
    </location>
</feature>
<dbReference type="PANTHER" id="PTHR42878">
    <property type="entry name" value="TWO-COMPONENT HISTIDINE KINASE"/>
    <property type="match status" value="1"/>
</dbReference>
<protein>
    <recommendedName>
        <fullName evidence="2">histidine kinase</fullName>
        <ecNumber evidence="2">2.7.13.3</ecNumber>
    </recommendedName>
</protein>
<comment type="catalytic activity">
    <reaction evidence="1">
        <text>ATP + protein L-histidine = ADP + protein N-phospho-L-histidine.</text>
        <dbReference type="EC" id="2.7.13.3"/>
    </reaction>
</comment>
<dbReference type="PANTHER" id="PTHR42878:SF15">
    <property type="entry name" value="BACTERIOPHYTOCHROME"/>
    <property type="match status" value="1"/>
</dbReference>
<dbReference type="Pfam" id="PF00512">
    <property type="entry name" value="HisKA"/>
    <property type="match status" value="1"/>
</dbReference>
<comment type="caution">
    <text evidence="6">The sequence shown here is derived from an EMBL/GenBank/DDBJ whole genome shotgun (WGS) entry which is preliminary data.</text>
</comment>
<dbReference type="InterPro" id="IPR036890">
    <property type="entry name" value="HATPase_C_sf"/>
</dbReference>
<keyword evidence="6" id="KW-0067">ATP-binding</keyword>
<dbReference type="InterPro" id="IPR050351">
    <property type="entry name" value="BphY/WalK/GraS-like"/>
</dbReference>
<dbReference type="CDD" id="cd00082">
    <property type="entry name" value="HisKA"/>
    <property type="match status" value="1"/>
</dbReference>
<dbReference type="SMART" id="SM00387">
    <property type="entry name" value="HATPase_c"/>
    <property type="match status" value="1"/>
</dbReference>
<evidence type="ECO:0000256" key="4">
    <source>
        <dbReference type="ARBA" id="ARBA00022777"/>
    </source>
</evidence>
<dbReference type="SMART" id="SM00388">
    <property type="entry name" value="HisKA"/>
    <property type="match status" value="1"/>
</dbReference>
<keyword evidence="6" id="KW-0547">Nucleotide-binding</keyword>
<evidence type="ECO:0000259" key="5">
    <source>
        <dbReference type="PROSITE" id="PS50109"/>
    </source>
</evidence>
<dbReference type="InterPro" id="IPR003594">
    <property type="entry name" value="HATPase_dom"/>
</dbReference>